<reference evidence="3" key="1">
    <citation type="journal article" date="2014" name="Nat. Genet.">
        <title>Genome of the human hookworm Necator americanus.</title>
        <authorList>
            <person name="Tang Y.T."/>
            <person name="Gao X."/>
            <person name="Rosa B.A."/>
            <person name="Abubucker S."/>
            <person name="Hallsworth-Pepin K."/>
            <person name="Martin J."/>
            <person name="Tyagi R."/>
            <person name="Heizer E."/>
            <person name="Zhang X."/>
            <person name="Bhonagiri-Palsikar V."/>
            <person name="Minx P."/>
            <person name="Warren W.C."/>
            <person name="Wang Q."/>
            <person name="Zhan B."/>
            <person name="Hotez P.J."/>
            <person name="Sternberg P.W."/>
            <person name="Dougall A."/>
            <person name="Gaze S.T."/>
            <person name="Mulvenna J."/>
            <person name="Sotillo J."/>
            <person name="Ranganathan S."/>
            <person name="Rabelo E.M."/>
            <person name="Wilson R.K."/>
            <person name="Felgner P.L."/>
            <person name="Bethony J."/>
            <person name="Hawdon J.M."/>
            <person name="Gasser R.B."/>
            <person name="Loukas A."/>
            <person name="Mitreva M."/>
        </authorList>
    </citation>
    <scope>NUCLEOTIDE SEQUENCE [LARGE SCALE GENOMIC DNA]</scope>
</reference>
<dbReference type="Proteomes" id="UP000053676">
    <property type="component" value="Unassembled WGS sequence"/>
</dbReference>
<evidence type="ECO:0000313" key="3">
    <source>
        <dbReference type="Proteomes" id="UP000053676"/>
    </source>
</evidence>
<dbReference type="OMA" id="EVERNCM"/>
<proteinExistence type="predicted"/>
<dbReference type="Pfam" id="PF11838">
    <property type="entry name" value="ERAP1_C"/>
    <property type="match status" value="1"/>
</dbReference>
<evidence type="ECO:0000313" key="2">
    <source>
        <dbReference type="EMBL" id="ETN76613.1"/>
    </source>
</evidence>
<feature type="domain" description="ERAP1-like C-terminal" evidence="1">
    <location>
        <begin position="3"/>
        <end position="202"/>
    </location>
</feature>
<sequence length="224" mass="25617">MSKLGARIGWDCHDGEDSQRSILRAIVHGRLMRAGHDETIEKALSLFSDHIFTSAARNGGETAFDELLQIYEGVGFPEVERNCMTALSQTQNPNLLRRLFRYAIKDGKARAQDHMLLFYGANISRIGQEFLWNYFKENMSLLIEKFGGVNSSLFQRCLKLSIERQCSEEFATEVESFLSKSLKPQELQTLSRPIKQATESVRLNRNLMQWIVNDIDTFLTSQGM</sequence>
<dbReference type="KEGG" id="nai:NECAME_11563"/>
<dbReference type="Gene3D" id="1.25.50.20">
    <property type="match status" value="1"/>
</dbReference>
<dbReference type="OrthoDB" id="5818293at2759"/>
<dbReference type="AlphaFoldDB" id="W2T3Y1"/>
<dbReference type="EMBL" id="KI660217">
    <property type="protein sequence ID" value="ETN76613.1"/>
    <property type="molecule type" value="Genomic_DNA"/>
</dbReference>
<protein>
    <recommendedName>
        <fullName evidence="1">ERAP1-like C-terminal domain-containing protein</fullName>
    </recommendedName>
</protein>
<organism evidence="2 3">
    <name type="scientific">Necator americanus</name>
    <name type="common">Human hookworm</name>
    <dbReference type="NCBI Taxonomy" id="51031"/>
    <lineage>
        <taxon>Eukaryota</taxon>
        <taxon>Metazoa</taxon>
        <taxon>Ecdysozoa</taxon>
        <taxon>Nematoda</taxon>
        <taxon>Chromadorea</taxon>
        <taxon>Rhabditida</taxon>
        <taxon>Rhabditina</taxon>
        <taxon>Rhabditomorpha</taxon>
        <taxon>Strongyloidea</taxon>
        <taxon>Ancylostomatidae</taxon>
        <taxon>Bunostominae</taxon>
        <taxon>Necator</taxon>
    </lineage>
</organism>
<keyword evidence="3" id="KW-1185">Reference proteome</keyword>
<name>W2T3Y1_NECAM</name>
<accession>W2T3Y1</accession>
<gene>
    <name evidence="2" type="ORF">NECAME_11563</name>
</gene>
<evidence type="ECO:0000259" key="1">
    <source>
        <dbReference type="Pfam" id="PF11838"/>
    </source>
</evidence>
<dbReference type="InterPro" id="IPR024571">
    <property type="entry name" value="ERAP1-like_C_dom"/>
</dbReference>